<dbReference type="PROSITE" id="PS50404">
    <property type="entry name" value="GST_NTER"/>
    <property type="match status" value="1"/>
</dbReference>
<reference evidence="3" key="1">
    <citation type="submission" date="2017-05" db="EMBL/GenBank/DDBJ databases">
        <title>Complete and WGS of Bordetella genogroups.</title>
        <authorList>
            <person name="Spilker T."/>
            <person name="Lipuma J."/>
        </authorList>
    </citation>
    <scope>NUCLEOTIDE SEQUENCE [LARGE SCALE GENOMIC DNA]</scope>
    <source>
        <strain evidence="3">AU8256</strain>
    </source>
</reference>
<evidence type="ECO:0000313" key="3">
    <source>
        <dbReference type="Proteomes" id="UP000215633"/>
    </source>
</evidence>
<dbReference type="Gene3D" id="1.20.1050.10">
    <property type="match status" value="1"/>
</dbReference>
<dbReference type="Proteomes" id="UP000215633">
    <property type="component" value="Unassembled WGS sequence"/>
</dbReference>
<accession>A0A261VNM8</accession>
<organism evidence="2 3">
    <name type="scientific">Bordetella genomosp. 2</name>
    <dbReference type="NCBI Taxonomy" id="1983456"/>
    <lineage>
        <taxon>Bacteria</taxon>
        <taxon>Pseudomonadati</taxon>
        <taxon>Pseudomonadota</taxon>
        <taxon>Betaproteobacteria</taxon>
        <taxon>Burkholderiales</taxon>
        <taxon>Alcaligenaceae</taxon>
        <taxon>Bordetella</taxon>
    </lineage>
</organism>
<evidence type="ECO:0000313" key="2">
    <source>
        <dbReference type="EMBL" id="OZI75734.1"/>
    </source>
</evidence>
<dbReference type="InterPro" id="IPR036282">
    <property type="entry name" value="Glutathione-S-Trfase_C_sf"/>
</dbReference>
<dbReference type="PANTHER" id="PTHR44051:SF8">
    <property type="entry name" value="GLUTATHIONE S-TRANSFERASE GSTA"/>
    <property type="match status" value="1"/>
</dbReference>
<keyword evidence="2" id="KW-0808">Transferase</keyword>
<dbReference type="Gene3D" id="3.40.30.10">
    <property type="entry name" value="Glutaredoxin"/>
    <property type="match status" value="1"/>
</dbReference>
<feature type="domain" description="GST N-terminal" evidence="1">
    <location>
        <begin position="1"/>
        <end position="83"/>
    </location>
</feature>
<evidence type="ECO:0000259" key="1">
    <source>
        <dbReference type="PROSITE" id="PS50404"/>
    </source>
</evidence>
<dbReference type="EMBL" id="NEVT01000006">
    <property type="protein sequence ID" value="OZI75734.1"/>
    <property type="molecule type" value="Genomic_DNA"/>
</dbReference>
<dbReference type="InterPro" id="IPR004045">
    <property type="entry name" value="Glutathione_S-Trfase_N"/>
</dbReference>
<dbReference type="AlphaFoldDB" id="A0A261VNM8"/>
<gene>
    <name evidence="2" type="ORF">CAL24_10955</name>
</gene>
<name>A0A261VNM8_9BORD</name>
<comment type="caution">
    <text evidence="2">The sequence shown here is derived from an EMBL/GenBank/DDBJ whole genome shotgun (WGS) entry which is preliminary data.</text>
</comment>
<dbReference type="GO" id="GO:0016740">
    <property type="term" value="F:transferase activity"/>
    <property type="evidence" value="ECO:0007669"/>
    <property type="project" value="UniProtKB-KW"/>
</dbReference>
<dbReference type="SUPFAM" id="SSF47616">
    <property type="entry name" value="GST C-terminal domain-like"/>
    <property type="match status" value="1"/>
</dbReference>
<proteinExistence type="predicted"/>
<dbReference type="RefSeq" id="WP_028356177.1">
    <property type="nucleotide sequence ID" value="NZ_NEVT01000006.1"/>
</dbReference>
<dbReference type="PANTHER" id="PTHR44051">
    <property type="entry name" value="GLUTATHIONE S-TRANSFERASE-RELATED"/>
    <property type="match status" value="1"/>
</dbReference>
<dbReference type="InterPro" id="IPR036249">
    <property type="entry name" value="Thioredoxin-like_sf"/>
</dbReference>
<dbReference type="CDD" id="cd03057">
    <property type="entry name" value="GST_N_Beta"/>
    <property type="match status" value="1"/>
</dbReference>
<dbReference type="Pfam" id="PF13409">
    <property type="entry name" value="GST_N_2"/>
    <property type="match status" value="1"/>
</dbReference>
<keyword evidence="3" id="KW-1185">Reference proteome</keyword>
<protein>
    <submittedName>
        <fullName evidence="2">Glutathione S-transferase</fullName>
    </submittedName>
</protein>
<dbReference type="SUPFAM" id="SSF52833">
    <property type="entry name" value="Thioredoxin-like"/>
    <property type="match status" value="1"/>
</dbReference>
<sequence length="212" mass="23470">MSTYELIGSRGCGSAIVEMALTLANVPYTLTDLPYLKPGPGRERLLRLNVTGQVPTLVLPDGEVMTESAAMILHLNDVAPAAGLAPPPDSPERTRFWHLLMRLVGAVYPTFTYADDPPKWTTAGEPAELLRTRVHDRRAELWQEIDRHAGAPHVLGRRFSALDLYVAVMVRWRPGMSWFQQYCPALYAAAGEAARQPDVGAVLARHFDPPME</sequence>